<dbReference type="InterPro" id="IPR057326">
    <property type="entry name" value="KR_dom"/>
</dbReference>
<dbReference type="Gene3D" id="3.40.50.720">
    <property type="entry name" value="NAD(P)-binding Rossmann-like Domain"/>
    <property type="match status" value="1"/>
</dbReference>
<dbReference type="InterPro" id="IPR036291">
    <property type="entry name" value="NAD(P)-bd_dom_sf"/>
</dbReference>
<sequence length="320" mass="33360">MLLAFLLAACASQPGREEIANRTYVVTGASSGFGRGVATRVGAQGGNVVLAARRAAVLEEVAGEIRAAGGQALVVPTDVSQPDQVEALAAAAEARFGRIDVWVNNAAVASIGRFEEIPVEDHARVVDVNLKGVIYGSHAALRRFRVRGGGTLVNIASVEGRVPIAYHASYSATKHAVIGLGNALNQELRLGGLGDRIAVSTVLPWAVDTPFWQHAGNYSGRTPRMVLMDGPDEVVDAIIRVSVRPTSELAVGWKAKGAVLGQRIWPGLAERIAGDVVHRAQMESGAPAPPTSGSLYAPVAEGTGVAGSARARMAREDAAR</sequence>
<gene>
    <name evidence="5" type="ORF">JMJ56_05165</name>
</gene>
<evidence type="ECO:0000256" key="1">
    <source>
        <dbReference type="ARBA" id="ARBA00006484"/>
    </source>
</evidence>
<comment type="caution">
    <text evidence="5">The sequence shown here is derived from an EMBL/GenBank/DDBJ whole genome shotgun (WGS) entry which is preliminary data.</text>
</comment>
<dbReference type="PANTHER" id="PTHR44196:SF1">
    <property type="entry name" value="DEHYDROGENASE_REDUCTASE SDR FAMILY MEMBER 7B"/>
    <property type="match status" value="1"/>
</dbReference>
<comment type="similarity">
    <text evidence="1 3">Belongs to the short-chain dehydrogenases/reductases (SDR) family.</text>
</comment>
<dbReference type="PRINTS" id="PR00080">
    <property type="entry name" value="SDRFAMILY"/>
</dbReference>
<dbReference type="EMBL" id="JAETWB010000001">
    <property type="protein sequence ID" value="MBL6077388.1"/>
    <property type="molecule type" value="Genomic_DNA"/>
</dbReference>
<evidence type="ECO:0000259" key="4">
    <source>
        <dbReference type="SMART" id="SM00822"/>
    </source>
</evidence>
<feature type="domain" description="Ketoreductase" evidence="4">
    <location>
        <begin position="22"/>
        <end position="215"/>
    </location>
</feature>
<evidence type="ECO:0000313" key="5">
    <source>
        <dbReference type="EMBL" id="MBL6077388.1"/>
    </source>
</evidence>
<dbReference type="RefSeq" id="WP_202830504.1">
    <property type="nucleotide sequence ID" value="NZ_JAETWB010000001.1"/>
</dbReference>
<dbReference type="Pfam" id="PF00106">
    <property type="entry name" value="adh_short"/>
    <property type="match status" value="1"/>
</dbReference>
<dbReference type="PANTHER" id="PTHR44196">
    <property type="entry name" value="DEHYDROGENASE/REDUCTASE SDR FAMILY MEMBER 7B"/>
    <property type="match status" value="1"/>
</dbReference>
<proteinExistence type="inferred from homology"/>
<keyword evidence="6" id="KW-1185">Reference proteome</keyword>
<dbReference type="Proteomes" id="UP000660885">
    <property type="component" value="Unassembled WGS sequence"/>
</dbReference>
<name>A0ABS1TY80_9PROT</name>
<evidence type="ECO:0000256" key="2">
    <source>
        <dbReference type="ARBA" id="ARBA00023002"/>
    </source>
</evidence>
<dbReference type="PRINTS" id="PR00081">
    <property type="entry name" value="GDHRDH"/>
</dbReference>
<dbReference type="SMART" id="SM00822">
    <property type="entry name" value="PKS_KR"/>
    <property type="match status" value="1"/>
</dbReference>
<evidence type="ECO:0000313" key="6">
    <source>
        <dbReference type="Proteomes" id="UP000660885"/>
    </source>
</evidence>
<evidence type="ECO:0000256" key="3">
    <source>
        <dbReference type="RuleBase" id="RU000363"/>
    </source>
</evidence>
<accession>A0ABS1TY80</accession>
<organism evidence="5 6">
    <name type="scientific">Belnapia arida</name>
    <dbReference type="NCBI Taxonomy" id="2804533"/>
    <lineage>
        <taxon>Bacteria</taxon>
        <taxon>Pseudomonadati</taxon>
        <taxon>Pseudomonadota</taxon>
        <taxon>Alphaproteobacteria</taxon>
        <taxon>Acetobacterales</taxon>
        <taxon>Roseomonadaceae</taxon>
        <taxon>Belnapia</taxon>
    </lineage>
</organism>
<dbReference type="SUPFAM" id="SSF51735">
    <property type="entry name" value="NAD(P)-binding Rossmann-fold domains"/>
    <property type="match status" value="1"/>
</dbReference>
<protein>
    <submittedName>
        <fullName evidence="5">SDR family NAD(P)-dependent oxidoreductase</fullName>
    </submittedName>
</protein>
<dbReference type="InterPro" id="IPR002347">
    <property type="entry name" value="SDR_fam"/>
</dbReference>
<reference evidence="5 6" key="1">
    <citation type="submission" date="2021-01" db="EMBL/GenBank/DDBJ databases">
        <title>Belnapia mucosa sp. nov. and Belnapia arida sp. nov., isolated from the Tabernas Desert (Almeria, Spain).</title>
        <authorList>
            <person name="Molina-Menor E."/>
            <person name="Vidal-Verdu A."/>
            <person name="Calonge A."/>
            <person name="Satari L."/>
            <person name="Pereto J."/>
            <person name="Porcar M."/>
        </authorList>
    </citation>
    <scope>NUCLEOTIDE SEQUENCE [LARGE SCALE GENOMIC DNA]</scope>
    <source>
        <strain evidence="5 6">T18</strain>
    </source>
</reference>
<keyword evidence="2" id="KW-0560">Oxidoreductase</keyword>